<dbReference type="Proteomes" id="UP000663889">
    <property type="component" value="Unassembled WGS sequence"/>
</dbReference>
<evidence type="ECO:0000313" key="2">
    <source>
        <dbReference type="EMBL" id="CAF0959651.1"/>
    </source>
</evidence>
<accession>A0A814JFW0</accession>
<dbReference type="Proteomes" id="UP000663882">
    <property type="component" value="Unassembled WGS sequence"/>
</dbReference>
<dbReference type="EMBL" id="CAJNOL010000935">
    <property type="protein sequence ID" value="CAF1243677.1"/>
    <property type="molecule type" value="Genomic_DNA"/>
</dbReference>
<dbReference type="Proteomes" id="UP000663854">
    <property type="component" value="Unassembled WGS sequence"/>
</dbReference>
<reference evidence="3" key="1">
    <citation type="submission" date="2021-02" db="EMBL/GenBank/DDBJ databases">
        <authorList>
            <person name="Nowell W R."/>
        </authorList>
    </citation>
    <scope>NUCLEOTIDE SEQUENCE</scope>
</reference>
<name>A0A814JFW0_9BILA</name>
<dbReference type="GO" id="GO:0003677">
    <property type="term" value="F:DNA binding"/>
    <property type="evidence" value="ECO:0007669"/>
    <property type="project" value="InterPro"/>
</dbReference>
<keyword evidence="7" id="KW-1185">Reference proteome</keyword>
<comment type="caution">
    <text evidence="3">The sequence shown here is derived from an EMBL/GenBank/DDBJ whole genome shotgun (WGS) entry which is preliminary data.</text>
</comment>
<evidence type="ECO:0000313" key="6">
    <source>
        <dbReference type="EMBL" id="CAF1243677.1"/>
    </source>
</evidence>
<evidence type="ECO:0000313" key="8">
    <source>
        <dbReference type="Proteomes" id="UP000663889"/>
    </source>
</evidence>
<gene>
    <name evidence="5" type="ORF">JXQ802_LOCUS26440</name>
    <name evidence="6" type="ORF">JXQ802_LOCUS26598</name>
    <name evidence="4" type="ORF">PYM288_LOCUS17174</name>
    <name evidence="2" type="ORF">RFH988_LOCUS12071</name>
    <name evidence="3" type="ORF">SEV965_LOCUS12646</name>
    <name evidence="1" type="ORF">ZHD862_LOCUS6117</name>
</gene>
<evidence type="ECO:0000313" key="1">
    <source>
        <dbReference type="EMBL" id="CAF0875641.1"/>
    </source>
</evidence>
<dbReference type="EMBL" id="CAJNOL010000925">
    <property type="protein sequence ID" value="CAF1240622.1"/>
    <property type="molecule type" value="Genomic_DNA"/>
</dbReference>
<evidence type="ECO:0000313" key="7">
    <source>
        <dbReference type="Proteomes" id="UP000663870"/>
    </source>
</evidence>
<dbReference type="InterPro" id="IPR001356">
    <property type="entry name" value="HD"/>
</dbReference>
<protein>
    <submittedName>
        <fullName evidence="3">Uncharacterized protein</fullName>
    </submittedName>
</protein>
<dbReference type="AlphaFoldDB" id="A0A814JFW0"/>
<dbReference type="Gene3D" id="1.10.10.60">
    <property type="entry name" value="Homeodomain-like"/>
    <property type="match status" value="1"/>
</dbReference>
<dbReference type="Proteomes" id="UP000663870">
    <property type="component" value="Unassembled WGS sequence"/>
</dbReference>
<sequence length="77" mass="8771">MAGSDTSILLYDTITGRFTKYGRSHLRSFCAHTPYPSANQLKEIAEETGCPMLKLRVYANIIRIYGYGLCTHHRHHS</sequence>
<evidence type="ECO:0000313" key="4">
    <source>
        <dbReference type="EMBL" id="CAF1051543.1"/>
    </source>
</evidence>
<dbReference type="CDD" id="cd00086">
    <property type="entry name" value="homeodomain"/>
    <property type="match status" value="1"/>
</dbReference>
<dbReference type="EMBL" id="CAJNOT010000168">
    <property type="protein sequence ID" value="CAF0875641.1"/>
    <property type="molecule type" value="Genomic_DNA"/>
</dbReference>
<evidence type="ECO:0000313" key="5">
    <source>
        <dbReference type="EMBL" id="CAF1240622.1"/>
    </source>
</evidence>
<dbReference type="EMBL" id="CAJNOU010000578">
    <property type="protein sequence ID" value="CAF1037494.1"/>
    <property type="molecule type" value="Genomic_DNA"/>
</dbReference>
<organism evidence="3 8">
    <name type="scientific">Rotaria sordida</name>
    <dbReference type="NCBI Taxonomy" id="392033"/>
    <lineage>
        <taxon>Eukaryota</taxon>
        <taxon>Metazoa</taxon>
        <taxon>Spiralia</taxon>
        <taxon>Gnathifera</taxon>
        <taxon>Rotifera</taxon>
        <taxon>Eurotatoria</taxon>
        <taxon>Bdelloidea</taxon>
        <taxon>Philodinida</taxon>
        <taxon>Philodinidae</taxon>
        <taxon>Rotaria</taxon>
    </lineage>
</organism>
<dbReference type="EMBL" id="CAJNOH010000474">
    <property type="protein sequence ID" value="CAF1051543.1"/>
    <property type="molecule type" value="Genomic_DNA"/>
</dbReference>
<proteinExistence type="predicted"/>
<evidence type="ECO:0000313" key="3">
    <source>
        <dbReference type="EMBL" id="CAF1037494.1"/>
    </source>
</evidence>
<dbReference type="Proteomes" id="UP000663864">
    <property type="component" value="Unassembled WGS sequence"/>
</dbReference>
<dbReference type="EMBL" id="CAJNOO010000495">
    <property type="protein sequence ID" value="CAF0959651.1"/>
    <property type="molecule type" value="Genomic_DNA"/>
</dbReference>